<organism evidence="2">
    <name type="scientific">Serpula lacrymans var. lacrymans (strain S7.3)</name>
    <name type="common">Dry rot fungus</name>
    <dbReference type="NCBI Taxonomy" id="936435"/>
    <lineage>
        <taxon>Eukaryota</taxon>
        <taxon>Fungi</taxon>
        <taxon>Dikarya</taxon>
        <taxon>Basidiomycota</taxon>
        <taxon>Agaricomycotina</taxon>
        <taxon>Agaricomycetes</taxon>
        <taxon>Agaricomycetidae</taxon>
        <taxon>Boletales</taxon>
        <taxon>Coniophorineae</taxon>
        <taxon>Serpulaceae</taxon>
        <taxon>Serpula</taxon>
    </lineage>
</organism>
<dbReference type="AlphaFoldDB" id="F8QFD7"/>
<protein>
    <submittedName>
        <fullName evidence="1">Uncharacterized protein</fullName>
    </submittedName>
</protein>
<dbReference type="EMBL" id="GL945496">
    <property type="protein sequence ID" value="EGN92921.1"/>
    <property type="molecule type" value="Genomic_DNA"/>
</dbReference>
<reference evidence="2" key="1">
    <citation type="journal article" date="2011" name="Science">
        <title>The plant cell wall-decomposing machinery underlies the functional diversity of forest fungi.</title>
        <authorList>
            <person name="Eastwood D.C."/>
            <person name="Floudas D."/>
            <person name="Binder M."/>
            <person name="Majcherczyk A."/>
            <person name="Schneider P."/>
            <person name="Aerts A."/>
            <person name="Asiegbu F.O."/>
            <person name="Baker S.E."/>
            <person name="Barry K."/>
            <person name="Bendiksby M."/>
            <person name="Blumentritt M."/>
            <person name="Coutinho P.M."/>
            <person name="Cullen D."/>
            <person name="de Vries R.P."/>
            <person name="Gathman A."/>
            <person name="Goodell B."/>
            <person name="Henrissat B."/>
            <person name="Ihrmark K."/>
            <person name="Kauserud H."/>
            <person name="Kohler A."/>
            <person name="LaButti K."/>
            <person name="Lapidus A."/>
            <person name="Lavin J.L."/>
            <person name="Lee Y.-H."/>
            <person name="Lindquist E."/>
            <person name="Lilly W."/>
            <person name="Lucas S."/>
            <person name="Morin E."/>
            <person name="Murat C."/>
            <person name="Oguiza J.A."/>
            <person name="Park J."/>
            <person name="Pisabarro A.G."/>
            <person name="Riley R."/>
            <person name="Rosling A."/>
            <person name="Salamov A."/>
            <person name="Schmidt O."/>
            <person name="Schmutz J."/>
            <person name="Skrede I."/>
            <person name="Stenlid J."/>
            <person name="Wiebenga A."/>
            <person name="Xie X."/>
            <person name="Kuees U."/>
            <person name="Hibbett D.S."/>
            <person name="Hoffmeister D."/>
            <person name="Hoegberg N."/>
            <person name="Martin F."/>
            <person name="Grigoriev I.V."/>
            <person name="Watkinson S.C."/>
        </authorList>
    </citation>
    <scope>NUCLEOTIDE SEQUENCE [LARGE SCALE GENOMIC DNA]</scope>
    <source>
        <strain evidence="2">strain S7.3</strain>
    </source>
</reference>
<sequence length="61" mass="7061">TFPREKLQYSQHKSWSNLAIFPSKFTLLEFKNIMSGLLLLLQISYSLNSFTDIVSILYSTS</sequence>
<name>F8QFD7_SERL3</name>
<proteinExistence type="predicted"/>
<feature type="non-terminal residue" evidence="1">
    <location>
        <position position="1"/>
    </location>
</feature>
<dbReference type="HOGENOM" id="CLU_2948340_0_0_1"/>
<evidence type="ECO:0000313" key="1">
    <source>
        <dbReference type="EMBL" id="EGN92921.1"/>
    </source>
</evidence>
<evidence type="ECO:0000313" key="2">
    <source>
        <dbReference type="Proteomes" id="UP000008063"/>
    </source>
</evidence>
<dbReference type="InParanoid" id="F8QFD7"/>
<accession>F8QFD7</accession>
<dbReference type="Proteomes" id="UP000008063">
    <property type="component" value="Unassembled WGS sequence"/>
</dbReference>
<keyword evidence="2" id="KW-1185">Reference proteome</keyword>
<gene>
    <name evidence="1" type="ORF">SERLA73DRAFT_146294</name>
</gene>
<feature type="non-terminal residue" evidence="1">
    <location>
        <position position="61"/>
    </location>
</feature>